<dbReference type="PANTHER" id="PTHR31761:SF1">
    <property type="entry name" value="LARGE RIBOSOMAL SUBUNIT PROTEIN ML64"/>
    <property type="match status" value="1"/>
</dbReference>
<organism evidence="15 16">
    <name type="scientific">Ceratosolen solmsi marchali</name>
    <dbReference type="NCBI Taxonomy" id="326594"/>
    <lineage>
        <taxon>Eukaryota</taxon>
        <taxon>Metazoa</taxon>
        <taxon>Ecdysozoa</taxon>
        <taxon>Arthropoda</taxon>
        <taxon>Hexapoda</taxon>
        <taxon>Insecta</taxon>
        <taxon>Pterygota</taxon>
        <taxon>Neoptera</taxon>
        <taxon>Endopterygota</taxon>
        <taxon>Hymenoptera</taxon>
        <taxon>Apocrita</taxon>
        <taxon>Proctotrupomorpha</taxon>
        <taxon>Chalcidoidea</taxon>
        <taxon>Agaonidae</taxon>
        <taxon>Agaoninae</taxon>
        <taxon>Ceratosolen</taxon>
    </lineage>
</organism>
<evidence type="ECO:0000256" key="4">
    <source>
        <dbReference type="ARBA" id="ARBA00022980"/>
    </source>
</evidence>
<dbReference type="GO" id="GO:0005634">
    <property type="term" value="C:nucleus"/>
    <property type="evidence" value="ECO:0007669"/>
    <property type="project" value="UniProtKB-SubCell"/>
</dbReference>
<evidence type="ECO:0000256" key="5">
    <source>
        <dbReference type="ARBA" id="ARBA00023054"/>
    </source>
</evidence>
<evidence type="ECO:0000313" key="16">
    <source>
        <dbReference type="RefSeq" id="XP_011498545.1"/>
    </source>
</evidence>
<comment type="similarity">
    <text evidence="3">Belongs to the mitochondrion-specific ribosomal protein mL64 family.</text>
</comment>
<evidence type="ECO:0000256" key="11">
    <source>
        <dbReference type="ARBA" id="ARBA00035184"/>
    </source>
</evidence>
<dbReference type="Gene3D" id="6.10.280.120">
    <property type="entry name" value="Growth arrest and DNA-damage-inducible proteins-interacting protein 1"/>
    <property type="match status" value="1"/>
</dbReference>
<dbReference type="RefSeq" id="XP_011498545.1">
    <property type="nucleotide sequence ID" value="XM_011500243.1"/>
</dbReference>
<proteinExistence type="inferred from homology"/>
<keyword evidence="6" id="KW-0496">Mitochondrion</keyword>
<keyword evidence="7" id="KW-0539">Nucleus</keyword>
<reference evidence="16" key="1">
    <citation type="submission" date="2025-08" db="UniProtKB">
        <authorList>
            <consortium name="RefSeq"/>
        </authorList>
    </citation>
    <scope>IDENTIFICATION</scope>
</reference>
<evidence type="ECO:0000256" key="6">
    <source>
        <dbReference type="ARBA" id="ARBA00023128"/>
    </source>
</evidence>
<keyword evidence="5 14" id="KW-0175">Coiled coil</keyword>
<dbReference type="GO" id="GO:0005739">
    <property type="term" value="C:mitochondrion"/>
    <property type="evidence" value="ECO:0007669"/>
    <property type="project" value="UniProtKB-SubCell"/>
</dbReference>
<accession>A0AAJ6YI83</accession>
<evidence type="ECO:0000256" key="9">
    <source>
        <dbReference type="ARBA" id="ARBA00023306"/>
    </source>
</evidence>
<comment type="function">
    <text evidence="13">Acts as a negative regulator of G1 to S cell cycle phase progression by inhibiting cyclin-dependent kinases. Inhibitory effects are additive with GADD45 proteins but also occur in the absence of GADD45 proteins. Acts as a repressor of the orphan nuclear receptor NR4A1 by inhibiting AB domain-mediated transcriptional activity. May be involved in the hormone-mediated regulation of NR4A1 transcriptional activity. May play a role in mitochondrial protein synthesis.</text>
</comment>
<evidence type="ECO:0000256" key="8">
    <source>
        <dbReference type="ARBA" id="ARBA00023274"/>
    </source>
</evidence>
<dbReference type="CTD" id="40395"/>
<keyword evidence="4" id="KW-0689">Ribosomal protein</keyword>
<dbReference type="AlphaFoldDB" id="A0AAJ6YI83"/>
<protein>
    <recommendedName>
        <fullName evidence="11">Large ribosomal subunit protein mL64</fullName>
    </recommendedName>
    <alternativeName>
        <fullName evidence="10">39S ribosomal protein L59, mitochondrial</fullName>
    </alternativeName>
    <alternativeName>
        <fullName evidence="12">Growth arrest and DNA damage-inducible proteins-interacting protein 1</fullName>
    </alternativeName>
</protein>
<gene>
    <name evidence="16" type="primary">LOC105362755</name>
</gene>
<evidence type="ECO:0000256" key="2">
    <source>
        <dbReference type="ARBA" id="ARBA00004173"/>
    </source>
</evidence>
<keyword evidence="8" id="KW-0687">Ribonucleoprotein</keyword>
<dbReference type="GO" id="GO:0005840">
    <property type="term" value="C:ribosome"/>
    <property type="evidence" value="ECO:0007669"/>
    <property type="project" value="UniProtKB-KW"/>
</dbReference>
<evidence type="ECO:0000256" key="13">
    <source>
        <dbReference type="ARBA" id="ARBA00060144"/>
    </source>
</evidence>
<sequence length="260" mass="31145">MVDMNSFVIRTIFNLVKLKNISKCSYSTTKKHVILDELQAEDKPAFVIEPKYNEDEIRIMRNKSRLNRKHENILNNKKPYDQSVEWYHDSVWYRRRMLGRYGIEAANVSPAIAWPTIEEIEDVKEKESLLYPHSIHEALKEIKEKKEADAQKIIKREQEISKVIEKFDEWKLALKEKIKKKTIAKYEARAKKQKSLEEIKEKYGYNINQRDARVKELLLEQAIADKKKKKQQNKEQKTKKIMEFIQKQHEKEIEEEKADK</sequence>
<evidence type="ECO:0000256" key="14">
    <source>
        <dbReference type="SAM" id="Coils"/>
    </source>
</evidence>
<evidence type="ECO:0000256" key="1">
    <source>
        <dbReference type="ARBA" id="ARBA00004123"/>
    </source>
</evidence>
<dbReference type="GO" id="GO:1990904">
    <property type="term" value="C:ribonucleoprotein complex"/>
    <property type="evidence" value="ECO:0007669"/>
    <property type="project" value="UniProtKB-KW"/>
</dbReference>
<evidence type="ECO:0000256" key="7">
    <source>
        <dbReference type="ARBA" id="ARBA00023242"/>
    </source>
</evidence>
<dbReference type="InterPro" id="IPR043035">
    <property type="entry name" value="Ribosomal_mL64_sf"/>
</dbReference>
<name>A0AAJ6YI83_9HYME</name>
<evidence type="ECO:0000256" key="10">
    <source>
        <dbReference type="ARBA" id="ARBA00030700"/>
    </source>
</evidence>
<dbReference type="Pfam" id="PF10147">
    <property type="entry name" value="CR6_interact"/>
    <property type="match status" value="1"/>
</dbReference>
<keyword evidence="9" id="KW-0131">Cell cycle</keyword>
<evidence type="ECO:0000256" key="3">
    <source>
        <dbReference type="ARBA" id="ARBA00005421"/>
    </source>
</evidence>
<keyword evidence="15" id="KW-1185">Reference proteome</keyword>
<dbReference type="Proteomes" id="UP000695007">
    <property type="component" value="Unplaced"/>
</dbReference>
<dbReference type="KEGG" id="csol:105362755"/>
<feature type="coiled-coil region" evidence="14">
    <location>
        <begin position="219"/>
        <end position="247"/>
    </location>
</feature>
<evidence type="ECO:0000256" key="12">
    <source>
        <dbReference type="ARBA" id="ARBA00035485"/>
    </source>
</evidence>
<dbReference type="GeneID" id="105362755"/>
<dbReference type="PANTHER" id="PTHR31761">
    <property type="entry name" value="GROWTH ARREST AND DNA DAMAGE-INDUCIBLE PROTEINS-INTERACTING PROTEIN 1 GADD45GIP1"/>
    <property type="match status" value="1"/>
</dbReference>
<comment type="subcellular location">
    <subcellularLocation>
        <location evidence="2">Mitochondrion</location>
    </subcellularLocation>
    <subcellularLocation>
        <location evidence="1">Nucleus</location>
    </subcellularLocation>
</comment>
<evidence type="ECO:0000313" key="15">
    <source>
        <dbReference type="Proteomes" id="UP000695007"/>
    </source>
</evidence>
<dbReference type="InterPro" id="IPR018472">
    <property type="entry name" value="Ribosomal_mL64"/>
</dbReference>